<dbReference type="Gene3D" id="2.30.29.30">
    <property type="entry name" value="Pleckstrin-homology domain (PH domain)/Phosphotyrosine-binding domain (PTB)"/>
    <property type="match status" value="1"/>
</dbReference>
<protein>
    <recommendedName>
        <fullName evidence="1">GRAM domain-containing protein</fullName>
    </recommendedName>
</protein>
<accession>A0A836CDE2</accession>
<keyword evidence="3" id="KW-1185">Reference proteome</keyword>
<dbReference type="GO" id="GO:0005886">
    <property type="term" value="C:plasma membrane"/>
    <property type="evidence" value="ECO:0007669"/>
    <property type="project" value="TreeGrafter"/>
</dbReference>
<evidence type="ECO:0000313" key="2">
    <source>
        <dbReference type="EMBL" id="KAG5182350.1"/>
    </source>
</evidence>
<evidence type="ECO:0000313" key="3">
    <source>
        <dbReference type="Proteomes" id="UP000664859"/>
    </source>
</evidence>
<sequence length="77" mass="8906">QDFSCAVQSRVLMHGRLYITPGHLLFYSNIFGFEKIIRIPFTHVRGVARASTALFIPNAIAITTSRRAYVFRSFWDR</sequence>
<feature type="non-terminal residue" evidence="2">
    <location>
        <position position="77"/>
    </location>
</feature>
<dbReference type="PANTHER" id="PTHR23319:SF4">
    <property type="entry name" value="GRAM DOMAIN CONTAINING 1B, ISOFORM E"/>
    <property type="match status" value="1"/>
</dbReference>
<dbReference type="GO" id="GO:0032934">
    <property type="term" value="F:sterol binding"/>
    <property type="evidence" value="ECO:0007669"/>
    <property type="project" value="TreeGrafter"/>
</dbReference>
<dbReference type="GO" id="GO:0005789">
    <property type="term" value="C:endoplasmic reticulum membrane"/>
    <property type="evidence" value="ECO:0007669"/>
    <property type="project" value="TreeGrafter"/>
</dbReference>
<dbReference type="OrthoDB" id="2162691at2759"/>
<dbReference type="AlphaFoldDB" id="A0A836CDE2"/>
<dbReference type="GO" id="GO:0120015">
    <property type="term" value="F:sterol transfer activity"/>
    <property type="evidence" value="ECO:0007669"/>
    <property type="project" value="TreeGrafter"/>
</dbReference>
<dbReference type="Proteomes" id="UP000664859">
    <property type="component" value="Unassembled WGS sequence"/>
</dbReference>
<dbReference type="InterPro" id="IPR004182">
    <property type="entry name" value="GRAM"/>
</dbReference>
<dbReference type="EMBL" id="JAFCMP010000246">
    <property type="protein sequence ID" value="KAG5182350.1"/>
    <property type="molecule type" value="Genomic_DNA"/>
</dbReference>
<evidence type="ECO:0000259" key="1">
    <source>
        <dbReference type="Pfam" id="PF02893"/>
    </source>
</evidence>
<feature type="domain" description="GRAM" evidence="1">
    <location>
        <begin position="2"/>
        <end position="77"/>
    </location>
</feature>
<gene>
    <name evidence="2" type="ORF">JKP88DRAFT_152047</name>
</gene>
<reference evidence="2" key="1">
    <citation type="submission" date="2021-02" db="EMBL/GenBank/DDBJ databases">
        <title>First Annotated Genome of the Yellow-green Alga Tribonema minus.</title>
        <authorList>
            <person name="Mahan K.M."/>
        </authorList>
    </citation>
    <scope>NUCLEOTIDE SEQUENCE</scope>
    <source>
        <strain evidence="2">UTEX B ZZ1240</strain>
    </source>
</reference>
<feature type="non-terminal residue" evidence="2">
    <location>
        <position position="1"/>
    </location>
</feature>
<name>A0A836CDE2_9STRA</name>
<dbReference type="Pfam" id="PF02893">
    <property type="entry name" value="GRAM"/>
    <property type="match status" value="1"/>
</dbReference>
<dbReference type="InterPro" id="IPR051482">
    <property type="entry name" value="Cholesterol_transport"/>
</dbReference>
<dbReference type="PANTHER" id="PTHR23319">
    <property type="entry name" value="GRAM DOMAIN CONTAINING 1B, ISOFORM E"/>
    <property type="match status" value="1"/>
</dbReference>
<proteinExistence type="predicted"/>
<dbReference type="InterPro" id="IPR011993">
    <property type="entry name" value="PH-like_dom_sf"/>
</dbReference>
<organism evidence="2 3">
    <name type="scientific">Tribonema minus</name>
    <dbReference type="NCBI Taxonomy" id="303371"/>
    <lineage>
        <taxon>Eukaryota</taxon>
        <taxon>Sar</taxon>
        <taxon>Stramenopiles</taxon>
        <taxon>Ochrophyta</taxon>
        <taxon>PX clade</taxon>
        <taxon>Xanthophyceae</taxon>
        <taxon>Tribonematales</taxon>
        <taxon>Tribonemataceae</taxon>
        <taxon>Tribonema</taxon>
    </lineage>
</organism>
<comment type="caution">
    <text evidence="2">The sequence shown here is derived from an EMBL/GenBank/DDBJ whole genome shotgun (WGS) entry which is preliminary data.</text>
</comment>
<dbReference type="GO" id="GO:0032366">
    <property type="term" value="P:intracellular sterol transport"/>
    <property type="evidence" value="ECO:0007669"/>
    <property type="project" value="TreeGrafter"/>
</dbReference>
<dbReference type="GO" id="GO:0140268">
    <property type="term" value="C:endoplasmic reticulum-plasma membrane contact site"/>
    <property type="evidence" value="ECO:0007669"/>
    <property type="project" value="TreeGrafter"/>
</dbReference>